<proteinExistence type="predicted"/>
<accession>A0A7D9JLR1</accession>
<organism evidence="1 2">
    <name type="scientific">Paramuricea clavata</name>
    <name type="common">Red gorgonian</name>
    <name type="synonym">Violescent sea-whip</name>
    <dbReference type="NCBI Taxonomy" id="317549"/>
    <lineage>
        <taxon>Eukaryota</taxon>
        <taxon>Metazoa</taxon>
        <taxon>Cnidaria</taxon>
        <taxon>Anthozoa</taxon>
        <taxon>Octocorallia</taxon>
        <taxon>Malacalcyonacea</taxon>
        <taxon>Plexauridae</taxon>
        <taxon>Paramuricea</taxon>
    </lineage>
</organism>
<dbReference type="AlphaFoldDB" id="A0A7D9JLR1"/>
<feature type="non-terminal residue" evidence="1">
    <location>
        <position position="153"/>
    </location>
</feature>
<evidence type="ECO:0000313" key="1">
    <source>
        <dbReference type="EMBL" id="CAB4032512.1"/>
    </source>
</evidence>
<evidence type="ECO:0000313" key="2">
    <source>
        <dbReference type="Proteomes" id="UP001152795"/>
    </source>
</evidence>
<protein>
    <submittedName>
        <fullName evidence="1">Uncharacterized protein</fullName>
    </submittedName>
</protein>
<keyword evidence="2" id="KW-1185">Reference proteome</keyword>
<dbReference type="Proteomes" id="UP001152795">
    <property type="component" value="Unassembled WGS sequence"/>
</dbReference>
<sequence>METLLKEFSIILDEKNRAINERDITIKQLQANLSEIENERNSVNLKNSPTKHVDNKSKTASPPMQPLMCQMNNIEDLINLSKINDLCDIETDVLGDASKSDDMLLSPNNSTIKELEAFIDKSFYSASVELSNPVRQPTDFYTQKPGSNSKESA</sequence>
<reference evidence="1" key="1">
    <citation type="submission" date="2020-04" db="EMBL/GenBank/DDBJ databases">
        <authorList>
            <person name="Alioto T."/>
            <person name="Alioto T."/>
            <person name="Gomez Garrido J."/>
        </authorList>
    </citation>
    <scope>NUCLEOTIDE SEQUENCE</scope>
    <source>
        <strain evidence="1">A484AB</strain>
    </source>
</reference>
<comment type="caution">
    <text evidence="1">The sequence shown here is derived from an EMBL/GenBank/DDBJ whole genome shotgun (WGS) entry which is preliminary data.</text>
</comment>
<gene>
    <name evidence="1" type="ORF">PACLA_8A084357</name>
</gene>
<name>A0A7D9JLR1_PARCT</name>
<dbReference type="EMBL" id="CACRXK020018460">
    <property type="protein sequence ID" value="CAB4032512.1"/>
    <property type="molecule type" value="Genomic_DNA"/>
</dbReference>